<comment type="caution">
    <text evidence="3">The sequence shown here is derived from an EMBL/GenBank/DDBJ whole genome shotgun (WGS) entry which is preliminary data.</text>
</comment>
<sequence>MIAVTKLLCCLFIFSNFALVFSRVGFKAQVTTWNVNEKPPVSNIEDLIQIKESPDFYAFTFQEVNPKANPLSKNDDRWVAALKQSLSNKGFDLVDSKSIDGSLTAVFAKSTLKSDITNVDTASKRTGQLNIIGNKGATAVRFDYKGQSIVFVGAHFHAHDDQVSKRIDDYNNIINGISFSKGKAKKIIEHDNVFWSGDLNFRIDGLRADQIASIVKDKPLSTAVIDLMNKDQLKNAMKQEQIFQGFVEGTATFKPTYKYKIGTNDYNLERKPAFTDRVLYRLKSGAGRVVSYTANESFQISDHKPVTALIAVD</sequence>
<dbReference type="InterPro" id="IPR036691">
    <property type="entry name" value="Endo/exonu/phosph_ase_sf"/>
</dbReference>
<feature type="domain" description="Inositol polyphosphate-related phosphatase" evidence="2">
    <location>
        <begin position="24"/>
        <end position="313"/>
    </location>
</feature>
<evidence type="ECO:0000256" key="1">
    <source>
        <dbReference type="SAM" id="SignalP"/>
    </source>
</evidence>
<evidence type="ECO:0000313" key="3">
    <source>
        <dbReference type="EMBL" id="RWS25704.1"/>
    </source>
</evidence>
<dbReference type="InterPro" id="IPR046985">
    <property type="entry name" value="IP5"/>
</dbReference>
<dbReference type="InterPro" id="IPR000300">
    <property type="entry name" value="IPPc"/>
</dbReference>
<evidence type="ECO:0000259" key="2">
    <source>
        <dbReference type="SMART" id="SM00128"/>
    </source>
</evidence>
<evidence type="ECO:0000313" key="4">
    <source>
        <dbReference type="Proteomes" id="UP000288716"/>
    </source>
</evidence>
<dbReference type="STRING" id="299467.A0A443SDW2"/>
<accession>A0A443SDW2</accession>
<dbReference type="GO" id="GO:0046856">
    <property type="term" value="P:phosphatidylinositol dephosphorylation"/>
    <property type="evidence" value="ECO:0007669"/>
    <property type="project" value="InterPro"/>
</dbReference>
<dbReference type="GO" id="GO:0004439">
    <property type="term" value="F:phosphatidylinositol-4,5-bisphosphate 5-phosphatase activity"/>
    <property type="evidence" value="ECO:0007669"/>
    <property type="project" value="TreeGrafter"/>
</dbReference>
<keyword evidence="1" id="KW-0732">Signal</keyword>
<dbReference type="Proteomes" id="UP000288716">
    <property type="component" value="Unassembled WGS sequence"/>
</dbReference>
<dbReference type="OrthoDB" id="62798at2759"/>
<dbReference type="AlphaFoldDB" id="A0A443SDW2"/>
<dbReference type="PANTHER" id="PTHR11200:SF275">
    <property type="entry name" value="LD06095P"/>
    <property type="match status" value="1"/>
</dbReference>
<reference evidence="3 4" key="1">
    <citation type="journal article" date="2018" name="Gigascience">
        <title>Genomes of trombidid mites reveal novel predicted allergens and laterally-transferred genes associated with secondary metabolism.</title>
        <authorList>
            <person name="Dong X."/>
            <person name="Chaisiri K."/>
            <person name="Xia D."/>
            <person name="Armstrong S.D."/>
            <person name="Fang Y."/>
            <person name="Donnelly M.J."/>
            <person name="Kadowaki T."/>
            <person name="McGarry J.W."/>
            <person name="Darby A.C."/>
            <person name="Makepeace B.L."/>
        </authorList>
    </citation>
    <scope>NUCLEOTIDE SEQUENCE [LARGE SCALE GENOMIC DNA]</scope>
    <source>
        <strain evidence="3">UoL-UT</strain>
    </source>
</reference>
<gene>
    <name evidence="3" type="ORF">B4U80_08336</name>
</gene>
<protein>
    <submittedName>
        <fullName evidence="3">Inositol polyphosphate 5-phosphatase K-like protein</fullName>
    </submittedName>
</protein>
<dbReference type="Gene3D" id="3.60.10.10">
    <property type="entry name" value="Endonuclease/exonuclease/phosphatase"/>
    <property type="match status" value="1"/>
</dbReference>
<dbReference type="SUPFAM" id="SSF56219">
    <property type="entry name" value="DNase I-like"/>
    <property type="match status" value="1"/>
</dbReference>
<name>A0A443SDW2_9ACAR</name>
<proteinExistence type="predicted"/>
<feature type="chain" id="PRO_5019311576" evidence="1">
    <location>
        <begin position="23"/>
        <end position="313"/>
    </location>
</feature>
<dbReference type="PANTHER" id="PTHR11200">
    <property type="entry name" value="INOSITOL 5-PHOSPHATASE"/>
    <property type="match status" value="1"/>
</dbReference>
<organism evidence="3 4">
    <name type="scientific">Leptotrombidium deliense</name>
    <dbReference type="NCBI Taxonomy" id="299467"/>
    <lineage>
        <taxon>Eukaryota</taxon>
        <taxon>Metazoa</taxon>
        <taxon>Ecdysozoa</taxon>
        <taxon>Arthropoda</taxon>
        <taxon>Chelicerata</taxon>
        <taxon>Arachnida</taxon>
        <taxon>Acari</taxon>
        <taxon>Acariformes</taxon>
        <taxon>Trombidiformes</taxon>
        <taxon>Prostigmata</taxon>
        <taxon>Anystina</taxon>
        <taxon>Parasitengona</taxon>
        <taxon>Trombiculoidea</taxon>
        <taxon>Trombiculidae</taxon>
        <taxon>Leptotrombidium</taxon>
    </lineage>
</organism>
<keyword evidence="4" id="KW-1185">Reference proteome</keyword>
<feature type="signal peptide" evidence="1">
    <location>
        <begin position="1"/>
        <end position="22"/>
    </location>
</feature>
<dbReference type="VEuPathDB" id="VectorBase:LDEU006336"/>
<dbReference type="Pfam" id="PF22669">
    <property type="entry name" value="Exo_endo_phos2"/>
    <property type="match status" value="1"/>
</dbReference>
<dbReference type="EMBL" id="NCKV01003454">
    <property type="protein sequence ID" value="RWS25704.1"/>
    <property type="molecule type" value="Genomic_DNA"/>
</dbReference>
<dbReference type="SMART" id="SM00128">
    <property type="entry name" value="IPPc"/>
    <property type="match status" value="1"/>
</dbReference>